<dbReference type="PROSITE" id="PS51634">
    <property type="entry name" value="CRC"/>
    <property type="match status" value="1"/>
</dbReference>
<dbReference type="GO" id="GO:0005634">
    <property type="term" value="C:nucleus"/>
    <property type="evidence" value="ECO:0007669"/>
    <property type="project" value="UniProtKB-SubCell"/>
</dbReference>
<evidence type="ECO:0000256" key="4">
    <source>
        <dbReference type="SAM" id="MobiDB-lite"/>
    </source>
</evidence>
<sequence length="590" mass="63406">MGEEDTAGAPQKKAQSDGAALSNSSSSDIPSKKLARQLDFTGFGGASHPQSHTNSHSQSPASLVAQSLPQAQPKLQAQMAAASIAPLAPNSSVRAVKPESPMSRARPAAEAKDSTPKKQKQCNCKHSRCLKLYCECFASGIYCDGCNCINCYNNVENDAARREAVEATLERNPNAFRPKIASSPHGMRDNREEAGELLMLGKHNKGCHCKKSGCLKKYCECFQANILCSENCKCMDCKNFEGSEERQALFHGDHGNNMAFIQQAANAAITGAIGSSGYASPPVSKKRKGQELYFGPTAKDLSTHRPVPFQQANHIRTSAPSLSSFPVPGVGTPSLLGPSKFTYRSLMADIIQSQDLKDLCSVLVVLSSEAAKTFQDQRNATEKQADCQTEASVASSTQDRLQKKNVSDEKAAADDRSSANQADKTTPDDSNSDGGDVSKAAPMSPGTLALMCDEQDTILMAAASPNRLMGPGCSTSSQLPHRQDMSEVYAEQERIILTKFRDCLNRLITLGEIKETQCSSLARNEVGNQEQQFNNGTTASRTETQTHLGQLNNKVAKSSIPPSVKTSQAMVTSAVMTLSNDQRQKVLPLS</sequence>
<comment type="subcellular location">
    <subcellularLocation>
        <location evidence="1">Nucleus</location>
    </subcellularLocation>
</comment>
<evidence type="ECO:0000256" key="2">
    <source>
        <dbReference type="ARBA" id="ARBA00007267"/>
    </source>
</evidence>
<protein>
    <submittedName>
        <fullName evidence="7">Protein tesmin/TSO1-like CXC 5</fullName>
    </submittedName>
</protein>
<dbReference type="Proteomes" id="UP000504603">
    <property type="component" value="Unplaced"/>
</dbReference>
<evidence type="ECO:0000256" key="3">
    <source>
        <dbReference type="ARBA" id="ARBA00023242"/>
    </source>
</evidence>
<evidence type="ECO:0000313" key="6">
    <source>
        <dbReference type="Proteomes" id="UP000504603"/>
    </source>
</evidence>
<accession>A0A6J1DYM8</accession>
<feature type="compositionally biased region" description="Polar residues" evidence="4">
    <location>
        <begin position="48"/>
        <end position="75"/>
    </location>
</feature>
<feature type="compositionally biased region" description="Low complexity" evidence="4">
    <location>
        <begin position="16"/>
        <end position="29"/>
    </location>
</feature>
<dbReference type="GO" id="GO:0006355">
    <property type="term" value="P:regulation of DNA-templated transcription"/>
    <property type="evidence" value="ECO:0007669"/>
    <property type="project" value="TreeGrafter"/>
</dbReference>
<evidence type="ECO:0000259" key="5">
    <source>
        <dbReference type="PROSITE" id="PS51634"/>
    </source>
</evidence>
<dbReference type="AlphaFoldDB" id="A0A6J1DYM8"/>
<dbReference type="PANTHER" id="PTHR12446">
    <property type="entry name" value="TESMIN/TSO1-RELATED"/>
    <property type="match status" value="1"/>
</dbReference>
<dbReference type="InterPro" id="IPR028307">
    <property type="entry name" value="Lin-54_fam"/>
</dbReference>
<gene>
    <name evidence="7" type="primary">LOC111024247</name>
</gene>
<organism evidence="6 7">
    <name type="scientific">Momordica charantia</name>
    <name type="common">Bitter gourd</name>
    <name type="synonym">Balsam pear</name>
    <dbReference type="NCBI Taxonomy" id="3673"/>
    <lineage>
        <taxon>Eukaryota</taxon>
        <taxon>Viridiplantae</taxon>
        <taxon>Streptophyta</taxon>
        <taxon>Embryophyta</taxon>
        <taxon>Tracheophyta</taxon>
        <taxon>Spermatophyta</taxon>
        <taxon>Magnoliopsida</taxon>
        <taxon>eudicotyledons</taxon>
        <taxon>Gunneridae</taxon>
        <taxon>Pentapetalae</taxon>
        <taxon>rosids</taxon>
        <taxon>fabids</taxon>
        <taxon>Cucurbitales</taxon>
        <taxon>Cucurbitaceae</taxon>
        <taxon>Momordiceae</taxon>
        <taxon>Momordica</taxon>
    </lineage>
</organism>
<dbReference type="RefSeq" id="XP_022157591.1">
    <property type="nucleotide sequence ID" value="XM_022301899.1"/>
</dbReference>
<feature type="compositionally biased region" description="Polar residues" evidence="4">
    <location>
        <begin position="386"/>
        <end position="399"/>
    </location>
</feature>
<feature type="compositionally biased region" description="Polar residues" evidence="4">
    <location>
        <begin position="418"/>
        <end position="433"/>
    </location>
</feature>
<dbReference type="KEGG" id="mcha:111024247"/>
<keyword evidence="6" id="KW-1185">Reference proteome</keyword>
<feature type="compositionally biased region" description="Basic and acidic residues" evidence="4">
    <location>
        <begin position="400"/>
        <end position="417"/>
    </location>
</feature>
<feature type="compositionally biased region" description="Basic and acidic residues" evidence="4">
    <location>
        <begin position="107"/>
        <end position="116"/>
    </location>
</feature>
<feature type="region of interest" description="Disordered" evidence="4">
    <location>
        <begin position="375"/>
        <end position="442"/>
    </location>
</feature>
<feature type="region of interest" description="Disordered" evidence="4">
    <location>
        <begin position="1"/>
        <end position="77"/>
    </location>
</feature>
<dbReference type="Pfam" id="PF03638">
    <property type="entry name" value="TCR"/>
    <property type="match status" value="2"/>
</dbReference>
<keyword evidence="3" id="KW-0539">Nucleus</keyword>
<proteinExistence type="inferred from homology"/>
<dbReference type="OrthoDB" id="6283463at2759"/>
<dbReference type="GeneID" id="111024247"/>
<name>A0A6J1DYM8_MOMCH</name>
<comment type="similarity">
    <text evidence="2">Belongs to the lin-54 family.</text>
</comment>
<evidence type="ECO:0000313" key="7">
    <source>
        <dbReference type="RefSeq" id="XP_022157591.1"/>
    </source>
</evidence>
<reference evidence="7" key="1">
    <citation type="submission" date="2025-08" db="UniProtKB">
        <authorList>
            <consortium name="RefSeq"/>
        </authorList>
    </citation>
    <scope>IDENTIFICATION</scope>
    <source>
        <strain evidence="7">OHB3-1</strain>
    </source>
</reference>
<dbReference type="InterPro" id="IPR005172">
    <property type="entry name" value="CRC"/>
</dbReference>
<dbReference type="PANTHER" id="PTHR12446:SF34">
    <property type="entry name" value="PROTEIN LIN-54 HOMOLOG"/>
    <property type="match status" value="1"/>
</dbReference>
<dbReference type="SMART" id="SM01114">
    <property type="entry name" value="CXC"/>
    <property type="match status" value="2"/>
</dbReference>
<dbReference type="InterPro" id="IPR033467">
    <property type="entry name" value="Tesmin/TSO1-like_CXC"/>
</dbReference>
<feature type="domain" description="CRC" evidence="5">
    <location>
        <begin position="118"/>
        <end position="242"/>
    </location>
</feature>
<feature type="region of interest" description="Disordered" evidence="4">
    <location>
        <begin position="91"/>
        <end position="119"/>
    </location>
</feature>
<evidence type="ECO:0000256" key="1">
    <source>
        <dbReference type="ARBA" id="ARBA00004123"/>
    </source>
</evidence>